<accession>A0ABZ1YH44</accession>
<reference evidence="1" key="1">
    <citation type="submission" date="2022-10" db="EMBL/GenBank/DDBJ databases">
        <title>The complete genomes of actinobacterial strains from the NBC collection.</title>
        <authorList>
            <person name="Joergensen T.S."/>
            <person name="Alvarez Arevalo M."/>
            <person name="Sterndorff E.B."/>
            <person name="Faurdal D."/>
            <person name="Vuksanovic O."/>
            <person name="Mourched A.-S."/>
            <person name="Charusanti P."/>
            <person name="Shaw S."/>
            <person name="Blin K."/>
            <person name="Weber T."/>
        </authorList>
    </citation>
    <scope>NUCLEOTIDE SEQUENCE</scope>
    <source>
        <strain evidence="1">NBC_01482</strain>
    </source>
</reference>
<gene>
    <name evidence="1" type="ORF">OG563_24950</name>
</gene>
<dbReference type="EMBL" id="CP109441">
    <property type="protein sequence ID" value="WUV42509.1"/>
    <property type="molecule type" value="Genomic_DNA"/>
</dbReference>
<sequence length="130" mass="13645">MTDGATLRFSRIVRTEDGGSRFVDAELALTGRTLAAGVPAMAVAGMSAAATVTYLRSAQFDSEPHPAPAQQWVVMLRGVIEVTTSDGAQRRFGPGDLVHVEDTDGRGHITTGIGEAPFEALFVPTTGSRS</sequence>
<dbReference type="InterPro" id="IPR014710">
    <property type="entry name" value="RmlC-like_jellyroll"/>
</dbReference>
<name>A0ABZ1YH44_9NOCA</name>
<proteinExistence type="predicted"/>
<dbReference type="SUPFAM" id="SSF51182">
    <property type="entry name" value="RmlC-like cupins"/>
    <property type="match status" value="1"/>
</dbReference>
<keyword evidence="2" id="KW-1185">Reference proteome</keyword>
<organism evidence="1 2">
    <name type="scientific">Nocardia vinacea</name>
    <dbReference type="NCBI Taxonomy" id="96468"/>
    <lineage>
        <taxon>Bacteria</taxon>
        <taxon>Bacillati</taxon>
        <taxon>Actinomycetota</taxon>
        <taxon>Actinomycetes</taxon>
        <taxon>Mycobacteriales</taxon>
        <taxon>Nocardiaceae</taxon>
        <taxon>Nocardia</taxon>
    </lineage>
</organism>
<dbReference type="Proteomes" id="UP001432062">
    <property type="component" value="Chromosome"/>
</dbReference>
<dbReference type="Gene3D" id="2.60.120.10">
    <property type="entry name" value="Jelly Rolls"/>
    <property type="match status" value="1"/>
</dbReference>
<dbReference type="RefSeq" id="WP_329405190.1">
    <property type="nucleotide sequence ID" value="NZ_CP109441.1"/>
</dbReference>
<dbReference type="InterPro" id="IPR011051">
    <property type="entry name" value="RmlC_Cupin_sf"/>
</dbReference>
<evidence type="ECO:0000313" key="1">
    <source>
        <dbReference type="EMBL" id="WUV42509.1"/>
    </source>
</evidence>
<evidence type="ECO:0000313" key="2">
    <source>
        <dbReference type="Proteomes" id="UP001432062"/>
    </source>
</evidence>
<protein>
    <submittedName>
        <fullName evidence="1">Cupin domain-containing protein</fullName>
    </submittedName>
</protein>